<dbReference type="Proteomes" id="UP000240212">
    <property type="component" value="Unassembled WGS sequence"/>
</dbReference>
<dbReference type="STRING" id="1388748.GCA_000463155_02934"/>
<dbReference type="AlphaFoldDB" id="A0A2P8VEH2"/>
<gene>
    <name evidence="1" type="ORF">C7G83_19315</name>
</gene>
<keyword evidence="2" id="KW-1185">Reference proteome</keyword>
<accession>A0A2P8VEH2</accession>
<reference evidence="1 2" key="1">
    <citation type="submission" date="2018-03" db="EMBL/GenBank/DDBJ databases">
        <title>Draft genome sequence of the first documented clinical Siccibacter turicensis isolate in Austria.</title>
        <authorList>
            <person name="Lepuschitz S."/>
            <person name="Pekard-Amenitsch S."/>
            <person name="Haunold R."/>
            <person name="Schill S."/>
            <person name="Mach R."/>
            <person name="Allerberger F."/>
            <person name="Ruppitsch W."/>
            <person name="Forsythe S.J."/>
        </authorList>
    </citation>
    <scope>NUCLEOTIDE SEQUENCE [LARGE SCALE GENOMIC DNA]</scope>
    <source>
        <strain evidence="1 2">6100069499-17</strain>
    </source>
</reference>
<name>A0A2P8VEH2_9ENTR</name>
<evidence type="ECO:0000313" key="2">
    <source>
        <dbReference type="Proteomes" id="UP000240212"/>
    </source>
</evidence>
<protein>
    <submittedName>
        <fullName evidence="1">Uncharacterized protein</fullName>
    </submittedName>
</protein>
<sequence>MPVNNNHYAPHLYNPAAHAVAPLAHNTQATAHTAQARAPGAMAPGHHTVRIHGQPVTTRPLNSSGFCSAFSDGRSRQIQQRARLAINPAHAERIRTESDALARHAGVDLERISSMDKFTIESTHALLDQRSAAMAAHLPPEQKKSLAAALEHYRAAHAGDFVMMNIAAMGYQDLTHYLTSRNDKFRDPEEIQEFLHQFASDFFLYPSSDDAVDEEEHERNANAVIDQLRTRIPDTLAGPVSSLMQFIDTAPRLSGVPLMRGQSGIGHDGVFEGDRIVSALLNGENLRFNGFCSTSGDYEIAENFATQQQEHSMGEPIYTIDLTTNSIKDECLRRDALRALENNPEGATSLLFMLKTEGAAGVSVTALGQALNDDPAEHMTDVESEILLTSGHYVQPEQLIRMEQGYVIAGTLRNGNEPPVASHPGQVN</sequence>
<dbReference type="RefSeq" id="WP_106878350.1">
    <property type="nucleotide sequence ID" value="NZ_DHYB01000028.1"/>
</dbReference>
<evidence type="ECO:0000313" key="1">
    <source>
        <dbReference type="EMBL" id="PSN05947.1"/>
    </source>
</evidence>
<dbReference type="EMBL" id="PYEP01000012">
    <property type="protein sequence ID" value="PSN05947.1"/>
    <property type="molecule type" value="Genomic_DNA"/>
</dbReference>
<proteinExistence type="predicted"/>
<organism evidence="1 2">
    <name type="scientific">Siccibacter turicensis</name>
    <dbReference type="NCBI Taxonomy" id="357233"/>
    <lineage>
        <taxon>Bacteria</taxon>
        <taxon>Pseudomonadati</taxon>
        <taxon>Pseudomonadota</taxon>
        <taxon>Gammaproteobacteria</taxon>
        <taxon>Enterobacterales</taxon>
        <taxon>Enterobacteriaceae</taxon>
        <taxon>Siccibacter</taxon>
    </lineage>
</organism>
<comment type="caution">
    <text evidence="1">The sequence shown here is derived from an EMBL/GenBank/DDBJ whole genome shotgun (WGS) entry which is preliminary data.</text>
</comment>
<dbReference type="OrthoDB" id="7013845at2"/>